<dbReference type="Proteomes" id="UP000793456">
    <property type="component" value="Chromosome XIV"/>
</dbReference>
<reference evidence="1" key="1">
    <citation type="submission" date="2018-11" db="EMBL/GenBank/DDBJ databases">
        <title>The sequence and de novo assembly of Larimichthys crocea genome using PacBio and Hi-C technologies.</title>
        <authorList>
            <person name="Xu P."/>
            <person name="Chen B."/>
            <person name="Zhou Z."/>
            <person name="Ke Q."/>
            <person name="Wu Y."/>
            <person name="Bai H."/>
            <person name="Pu F."/>
        </authorList>
    </citation>
    <scope>NUCLEOTIDE SEQUENCE</scope>
    <source>
        <tissue evidence="1">Muscle</tissue>
    </source>
</reference>
<evidence type="ECO:0000313" key="2">
    <source>
        <dbReference type="Proteomes" id="UP000793456"/>
    </source>
</evidence>
<name>A0ACD3QX91_LARCR</name>
<keyword evidence="2" id="KW-1185">Reference proteome</keyword>
<evidence type="ECO:0000313" key="1">
    <source>
        <dbReference type="EMBL" id="TMS11089.1"/>
    </source>
</evidence>
<dbReference type="EMBL" id="CM011687">
    <property type="protein sequence ID" value="TMS11089.1"/>
    <property type="molecule type" value="Genomic_DNA"/>
</dbReference>
<comment type="caution">
    <text evidence="1">The sequence shown here is derived from an EMBL/GenBank/DDBJ whole genome shotgun (WGS) entry which is preliminary data.</text>
</comment>
<proteinExistence type="predicted"/>
<gene>
    <name evidence="1" type="ORF">E3U43_020082</name>
</gene>
<protein>
    <submittedName>
        <fullName evidence="1">Uncharacterized protein</fullName>
    </submittedName>
</protein>
<accession>A0ACD3QX91</accession>
<organism evidence="1 2">
    <name type="scientific">Larimichthys crocea</name>
    <name type="common">Large yellow croaker</name>
    <name type="synonym">Pseudosciaena crocea</name>
    <dbReference type="NCBI Taxonomy" id="215358"/>
    <lineage>
        <taxon>Eukaryota</taxon>
        <taxon>Metazoa</taxon>
        <taxon>Chordata</taxon>
        <taxon>Craniata</taxon>
        <taxon>Vertebrata</taxon>
        <taxon>Euteleostomi</taxon>
        <taxon>Actinopterygii</taxon>
        <taxon>Neopterygii</taxon>
        <taxon>Teleostei</taxon>
        <taxon>Neoteleostei</taxon>
        <taxon>Acanthomorphata</taxon>
        <taxon>Eupercaria</taxon>
        <taxon>Sciaenidae</taxon>
        <taxon>Larimichthys</taxon>
    </lineage>
</organism>
<sequence length="147" mass="16276">MIRIKLCDPWITCLLLAAAAVRCVSCNSEVMESVFHYSCCKAELQFKRNCEVTFTANGTNFAFFKDETRSCTPPCRKLEDGVMSLEECAAVVGVMVCTDKMNVVEEKIQYRSRPCPVSQAAGNQGSVRLLLLLASMFATLTVKKLVC</sequence>